<sequence length="116" mass="13404">MRTYDQAVEHLKEAIQEHESIIAFKKAEQKMQSYPELEHLAHKMKAYQQDAVLFKKIDKKQAQNLADEKASKLEAELTGLPIVQDYRAKMQDASDLIQYVTKTLEDKINKELANGK</sequence>
<proteinExistence type="predicted"/>
<reference evidence="2 3" key="1">
    <citation type="submission" date="2016-10" db="EMBL/GenBank/DDBJ databases">
        <authorList>
            <person name="de Groot N.N."/>
        </authorList>
    </citation>
    <scope>NUCLEOTIDE SEQUENCE [LARGE SCALE GENOMIC DNA]</scope>
    <source>
        <strain evidence="2 3">A-4</strain>
    </source>
</reference>
<keyword evidence="1" id="KW-0175">Coiled coil</keyword>
<dbReference type="EMBL" id="FMXP01000002">
    <property type="protein sequence ID" value="SDB02031.1"/>
    <property type="molecule type" value="Genomic_DNA"/>
</dbReference>
<dbReference type="InterPro" id="IPR010368">
    <property type="entry name" value="Com_YlbF"/>
</dbReference>
<accession>A0A1G6A0R9</accession>
<dbReference type="Proteomes" id="UP000182508">
    <property type="component" value="Unassembled WGS sequence"/>
</dbReference>
<dbReference type="eggNOG" id="COG4550">
    <property type="taxonomic scope" value="Bacteria"/>
</dbReference>
<dbReference type="SUPFAM" id="SSF158622">
    <property type="entry name" value="YheA/YmcA-like"/>
    <property type="match status" value="1"/>
</dbReference>
<evidence type="ECO:0000256" key="1">
    <source>
        <dbReference type="SAM" id="Coils"/>
    </source>
</evidence>
<keyword evidence="3" id="KW-1185">Reference proteome</keyword>
<evidence type="ECO:0000313" key="2">
    <source>
        <dbReference type="EMBL" id="SDB02031.1"/>
    </source>
</evidence>
<protein>
    <submittedName>
        <fullName evidence="2">Cell fate regulator YmcA, YheA/YmcA/DUF963 family (Controls sporulation, competence, biofilm development)</fullName>
    </submittedName>
</protein>
<dbReference type="Pfam" id="PF06133">
    <property type="entry name" value="Com_YlbF"/>
    <property type="match status" value="1"/>
</dbReference>
<dbReference type="RefSeq" id="WP_074484920.1">
    <property type="nucleotide sequence ID" value="NZ_FMXP01000002.1"/>
</dbReference>
<organism evidence="2 3">
    <name type="scientific">Streptococcus henryi</name>
    <dbReference type="NCBI Taxonomy" id="439219"/>
    <lineage>
        <taxon>Bacteria</taxon>
        <taxon>Bacillati</taxon>
        <taxon>Bacillota</taxon>
        <taxon>Bacilli</taxon>
        <taxon>Lactobacillales</taxon>
        <taxon>Streptococcaceae</taxon>
        <taxon>Streptococcus</taxon>
    </lineage>
</organism>
<evidence type="ECO:0000313" key="3">
    <source>
        <dbReference type="Proteomes" id="UP000182508"/>
    </source>
</evidence>
<dbReference type="InterPro" id="IPR016783">
    <property type="entry name" value="Biofilm_formation_YmcA"/>
</dbReference>
<dbReference type="AlphaFoldDB" id="A0A1G6A0R9"/>
<name>A0A1G6A0R9_9STRE</name>
<dbReference type="InterPro" id="IPR023378">
    <property type="entry name" value="YheA/YmcA-like_dom_sf"/>
</dbReference>
<dbReference type="STRING" id="439219.SAMN02910293_00107"/>
<gene>
    <name evidence="2" type="ORF">SAMN02910293_00107</name>
</gene>
<dbReference type="Gene3D" id="1.20.1500.10">
    <property type="entry name" value="YheA/YmcA-like"/>
    <property type="match status" value="1"/>
</dbReference>
<dbReference type="PIRSF" id="PIRSF021287">
    <property type="entry name" value="Biofilm_formation_YmcA"/>
    <property type="match status" value="1"/>
</dbReference>
<feature type="coiled-coil region" evidence="1">
    <location>
        <begin position="1"/>
        <end position="28"/>
    </location>
</feature>